<dbReference type="PANTHER" id="PTHR10166">
    <property type="entry name" value="VOLTAGE-DEPENDENT CALCIUM CHANNEL SUBUNIT ALPHA-2/DELTA-RELATED"/>
    <property type="match status" value="1"/>
</dbReference>
<evidence type="ECO:0000313" key="4">
    <source>
        <dbReference type="EMBL" id="MBR8826671.1"/>
    </source>
</evidence>
<dbReference type="InterPro" id="IPR036465">
    <property type="entry name" value="vWFA_dom_sf"/>
</dbReference>
<accession>A0A941GV85</accession>
<dbReference type="PROSITE" id="PS50234">
    <property type="entry name" value="VWFA"/>
    <property type="match status" value="1"/>
</dbReference>
<proteinExistence type="predicted"/>
<feature type="chain" id="PRO_5038059067" evidence="2">
    <location>
        <begin position="36"/>
        <end position="475"/>
    </location>
</feature>
<dbReference type="InterPro" id="IPR002035">
    <property type="entry name" value="VWF_A"/>
</dbReference>
<dbReference type="GO" id="GO:0005245">
    <property type="term" value="F:voltage-gated calcium channel activity"/>
    <property type="evidence" value="ECO:0007669"/>
    <property type="project" value="TreeGrafter"/>
</dbReference>
<dbReference type="GO" id="GO:0005891">
    <property type="term" value="C:voltage-gated calcium channel complex"/>
    <property type="evidence" value="ECO:0007669"/>
    <property type="project" value="TreeGrafter"/>
</dbReference>
<evidence type="ECO:0000256" key="1">
    <source>
        <dbReference type="SAM" id="Phobius"/>
    </source>
</evidence>
<evidence type="ECO:0000256" key="2">
    <source>
        <dbReference type="SAM" id="SignalP"/>
    </source>
</evidence>
<keyword evidence="1" id="KW-1133">Transmembrane helix</keyword>
<keyword evidence="1" id="KW-0472">Membrane</keyword>
<dbReference type="Proteomes" id="UP000767446">
    <property type="component" value="Unassembled WGS sequence"/>
</dbReference>
<dbReference type="SUPFAM" id="SSF53300">
    <property type="entry name" value="vWA-like"/>
    <property type="match status" value="1"/>
</dbReference>
<dbReference type="Gene3D" id="3.40.50.410">
    <property type="entry name" value="von Willebrand factor, type A domain"/>
    <property type="match status" value="1"/>
</dbReference>
<sequence>MMNNNNYTALSSTIASLTRKVKLITLLSCFSVLMAGCNNIEATREKCDESSGCATITGWTTEGELVTLRVKVLSDRNIPILDLNQGDFQIETRDGLGISQPPIQPEVTLPTSDQAEVTPADVVILLDMSGSMRHNDSSSTNPQIKLNGAINAIQAFLDTANQENLPINVSIAPLGYGCYKTESNFEVTPQSLKENLLPVNSSNFKQQLEKYAKTEVCASTNLYAPLETAVTFLREENPLANQETTNNDFDKQLVVILLSDGFHNYQRETEAEQFTKLKNVLEAQNQTPVTVHTLGYGESLLNLYKNSNCDKLKLTEEQLTNDETIKTKKLMEQVANKCTRKDNVKTKEINESDINIQEFIVDQPRLKEIAILTEGVHQFPDNADAVAKSLIEFLASLRQYELKYIQPGAERANRYFTKVRIVPKDLASNEIPIRICNIGCPPLKLEQRFAFFLGTLIIFGLAGVLPFVQWSKKLK</sequence>
<dbReference type="PANTHER" id="PTHR10166:SF37">
    <property type="entry name" value="STOLID, ISOFORM H"/>
    <property type="match status" value="1"/>
</dbReference>
<feature type="domain" description="VWFA" evidence="3">
    <location>
        <begin position="121"/>
        <end position="364"/>
    </location>
</feature>
<gene>
    <name evidence="4" type="ORF">DSM107014_01990</name>
</gene>
<dbReference type="InterPro" id="IPR051173">
    <property type="entry name" value="Ca_channel_alpha-2/delta"/>
</dbReference>
<name>A0A941GV85_9CHRO</name>
<evidence type="ECO:0000259" key="3">
    <source>
        <dbReference type="PROSITE" id="PS50234"/>
    </source>
</evidence>
<protein>
    <submittedName>
        <fullName evidence="4">VWA domain-containing protein</fullName>
    </submittedName>
</protein>
<comment type="caution">
    <text evidence="4">The sequence shown here is derived from an EMBL/GenBank/DDBJ whole genome shotgun (WGS) entry which is preliminary data.</text>
</comment>
<feature type="transmembrane region" description="Helical" evidence="1">
    <location>
        <begin position="449"/>
        <end position="468"/>
    </location>
</feature>
<reference evidence="4" key="1">
    <citation type="submission" date="2021-02" db="EMBL/GenBank/DDBJ databases">
        <title>Metagenome analyses of Stigonema ocellatum DSM 106950, Chlorogloea purpurea SAG 13.99 and Gomphosphaeria aponina DSM 107014.</title>
        <authorList>
            <person name="Marter P."/>
            <person name="Huang S."/>
        </authorList>
    </citation>
    <scope>NUCLEOTIDE SEQUENCE</scope>
    <source>
        <strain evidence="4">JP213</strain>
    </source>
</reference>
<dbReference type="CDD" id="cd00198">
    <property type="entry name" value="vWFA"/>
    <property type="match status" value="1"/>
</dbReference>
<organism evidence="4 5">
    <name type="scientific">Gomphosphaeria aponina SAG 52.96 = DSM 107014</name>
    <dbReference type="NCBI Taxonomy" id="1521640"/>
    <lineage>
        <taxon>Bacteria</taxon>
        <taxon>Bacillati</taxon>
        <taxon>Cyanobacteriota</taxon>
        <taxon>Cyanophyceae</taxon>
        <taxon>Oscillatoriophycideae</taxon>
        <taxon>Chroococcales</taxon>
        <taxon>Gomphosphaeriaceae</taxon>
        <taxon>Gomphosphaeria</taxon>
    </lineage>
</organism>
<feature type="signal peptide" evidence="2">
    <location>
        <begin position="1"/>
        <end position="35"/>
    </location>
</feature>
<keyword evidence="1" id="KW-0812">Transmembrane</keyword>
<keyword evidence="2" id="KW-0732">Signal</keyword>
<evidence type="ECO:0000313" key="5">
    <source>
        <dbReference type="Proteomes" id="UP000767446"/>
    </source>
</evidence>
<dbReference type="AlphaFoldDB" id="A0A941GV85"/>
<dbReference type="EMBL" id="JADQBC010000008">
    <property type="protein sequence ID" value="MBR8826671.1"/>
    <property type="molecule type" value="Genomic_DNA"/>
</dbReference>